<gene>
    <name evidence="4" type="ORF">KDA82_17025</name>
</gene>
<evidence type="ECO:0000313" key="4">
    <source>
        <dbReference type="EMBL" id="MBR7674692.1"/>
    </source>
</evidence>
<evidence type="ECO:0000256" key="1">
    <source>
        <dbReference type="SAM" id="MobiDB-lite"/>
    </source>
</evidence>
<name>A0A8T4IU05_9ACTN</name>
<feature type="chain" id="PRO_5038679452" evidence="2">
    <location>
        <begin position="28"/>
        <end position="232"/>
    </location>
</feature>
<feature type="domain" description="DUF4232" evidence="3">
    <location>
        <begin position="90"/>
        <end position="212"/>
    </location>
</feature>
<protein>
    <submittedName>
        <fullName evidence="4">DUF4232 domain-containing protein</fullName>
    </submittedName>
</protein>
<evidence type="ECO:0000256" key="2">
    <source>
        <dbReference type="SAM" id="SignalP"/>
    </source>
</evidence>
<keyword evidence="2" id="KW-0732">Signal</keyword>
<proteinExistence type="predicted"/>
<keyword evidence="5" id="KW-1185">Reference proteome</keyword>
<comment type="caution">
    <text evidence="4">The sequence shown here is derived from an EMBL/GenBank/DDBJ whole genome shotgun (WGS) entry which is preliminary data.</text>
</comment>
<feature type="signal peptide" evidence="2">
    <location>
        <begin position="1"/>
        <end position="27"/>
    </location>
</feature>
<dbReference type="Proteomes" id="UP000675554">
    <property type="component" value="Unassembled WGS sequence"/>
</dbReference>
<evidence type="ECO:0000259" key="3">
    <source>
        <dbReference type="Pfam" id="PF14016"/>
    </source>
</evidence>
<dbReference type="InterPro" id="IPR025326">
    <property type="entry name" value="DUF4232"/>
</dbReference>
<reference evidence="4" key="1">
    <citation type="submission" date="2021-04" db="EMBL/GenBank/DDBJ databases">
        <title>Sequencing of actinobacteria type strains.</title>
        <authorList>
            <person name="Nguyen G.-S."/>
            <person name="Wentzel A."/>
        </authorList>
    </citation>
    <scope>NUCLEOTIDE SEQUENCE</scope>
    <source>
        <strain evidence="4">DSM 42095</strain>
    </source>
</reference>
<feature type="compositionally biased region" description="Gly residues" evidence="1">
    <location>
        <begin position="50"/>
        <end position="63"/>
    </location>
</feature>
<organism evidence="4 5">
    <name type="scientific">Streptomyces daliensis</name>
    <dbReference type="NCBI Taxonomy" id="299421"/>
    <lineage>
        <taxon>Bacteria</taxon>
        <taxon>Bacillati</taxon>
        <taxon>Actinomycetota</taxon>
        <taxon>Actinomycetes</taxon>
        <taxon>Kitasatosporales</taxon>
        <taxon>Streptomycetaceae</taxon>
        <taxon>Streptomyces</taxon>
    </lineage>
</organism>
<dbReference type="EMBL" id="JAGSMN010000369">
    <property type="protein sequence ID" value="MBR7674692.1"/>
    <property type="molecule type" value="Genomic_DNA"/>
</dbReference>
<dbReference type="AlphaFoldDB" id="A0A8T4IU05"/>
<feature type="region of interest" description="Disordered" evidence="1">
    <location>
        <begin position="39"/>
        <end position="107"/>
    </location>
</feature>
<dbReference type="Pfam" id="PF14016">
    <property type="entry name" value="DUF4232"/>
    <property type="match status" value="1"/>
</dbReference>
<sequence length="232" mass="23667">MTAKLTRAVRCSAAVLAVVAVGAGATACGTASGETSAKAAAHSSTEKGSSSGGQGGQAGGAEGVGSKVKSTAEKGSRTDAVNPSASGKRCHTDELDFHWGGPHGGRPDMDADHQQIVSIQLMNTSSRTCTLHGFPGVRMISESGEAWDLRRSGDEPTTVTLGPGDTSAMLSMTILPVPRDIKDTKPFLPGKVLITPPDETTHVTLEWPYGGAVLDQSGATRPGTFTNPVGIG</sequence>
<evidence type="ECO:0000313" key="5">
    <source>
        <dbReference type="Proteomes" id="UP000675554"/>
    </source>
</evidence>
<accession>A0A8T4IU05</accession>
<dbReference type="PROSITE" id="PS51257">
    <property type="entry name" value="PROKAR_LIPOPROTEIN"/>
    <property type="match status" value="1"/>
</dbReference>